<sequence>MATGSGAALARRALWGAGSRCIYRACQPAIQKRYQTIQSGECYLTSSLAFHSTDIRVSEAPSTTPPLGNPSDPTPPPPRSRTSRVLGATALFVVATAAGLAMSVAPAIETANGFLSPPTNAETLSLFVPASPEAEEINKRLTSNPLAESLRANPQWAESRPHMKIPANMRSHNLTAGTLQGDDKIASPPLTFSNTKSELPAIVQIAHLGEKLCGHPTIIHGGLLATLLDEGLARACFPALPNKVGVTASLNITYKKPCPANSFIVLRAKTTKVDGRKAWVKGWIEILGDGVEEGEHLVEAEALFIEPRGAKNMARLYSDDE</sequence>
<evidence type="ECO:0000313" key="4">
    <source>
        <dbReference type="Proteomes" id="UP000729357"/>
    </source>
</evidence>
<dbReference type="PANTHER" id="PTHR47260">
    <property type="entry name" value="UPF0644 PROTEIN PB2B4.06"/>
    <property type="match status" value="1"/>
</dbReference>
<keyword evidence="4" id="KW-1185">Reference proteome</keyword>
<dbReference type="InterPro" id="IPR029069">
    <property type="entry name" value="HotDog_dom_sf"/>
</dbReference>
<dbReference type="CDD" id="cd03443">
    <property type="entry name" value="PaaI_thioesterase"/>
    <property type="match status" value="1"/>
</dbReference>
<dbReference type="PANTHER" id="PTHR47260:SF7">
    <property type="entry name" value="THIOESTERASE FAMILY PROTEIN (AFU_ORTHOLOGUE AFUA_1G10800)"/>
    <property type="match status" value="1"/>
</dbReference>
<dbReference type="Proteomes" id="UP000729357">
    <property type="component" value="Unassembled WGS sequence"/>
</dbReference>
<proteinExistence type="predicted"/>
<dbReference type="EMBL" id="JAHFXS010002592">
    <property type="protein sequence ID" value="KAG9971605.1"/>
    <property type="molecule type" value="Genomic_DNA"/>
</dbReference>
<evidence type="ECO:0000313" key="3">
    <source>
        <dbReference type="EMBL" id="KAG9971605.1"/>
    </source>
</evidence>
<evidence type="ECO:0000256" key="1">
    <source>
        <dbReference type="SAM" id="MobiDB-lite"/>
    </source>
</evidence>
<gene>
    <name evidence="3" type="ORF">KCU98_g13767</name>
</gene>
<dbReference type="AlphaFoldDB" id="A0A9P8JPW3"/>
<dbReference type="InterPro" id="IPR052061">
    <property type="entry name" value="PTE-AB_protein"/>
</dbReference>
<name>A0A9P8JPW3_AURME</name>
<feature type="compositionally biased region" description="Pro residues" evidence="1">
    <location>
        <begin position="63"/>
        <end position="79"/>
    </location>
</feature>
<feature type="non-terminal residue" evidence="3">
    <location>
        <position position="321"/>
    </location>
</feature>
<dbReference type="Gene3D" id="3.10.129.10">
    <property type="entry name" value="Hotdog Thioesterase"/>
    <property type="match status" value="1"/>
</dbReference>
<comment type="caution">
    <text evidence="3">The sequence shown here is derived from an EMBL/GenBank/DDBJ whole genome shotgun (WGS) entry which is preliminary data.</text>
</comment>
<feature type="domain" description="Thioesterase" evidence="2">
    <location>
        <begin position="218"/>
        <end position="277"/>
    </location>
</feature>
<evidence type="ECO:0000259" key="2">
    <source>
        <dbReference type="Pfam" id="PF03061"/>
    </source>
</evidence>
<dbReference type="Pfam" id="PF03061">
    <property type="entry name" value="4HBT"/>
    <property type="match status" value="1"/>
</dbReference>
<accession>A0A9P8JPW3</accession>
<organism evidence="3 4">
    <name type="scientific">Aureobasidium melanogenum</name>
    <name type="common">Aureobasidium pullulans var. melanogenum</name>
    <dbReference type="NCBI Taxonomy" id="46634"/>
    <lineage>
        <taxon>Eukaryota</taxon>
        <taxon>Fungi</taxon>
        <taxon>Dikarya</taxon>
        <taxon>Ascomycota</taxon>
        <taxon>Pezizomycotina</taxon>
        <taxon>Dothideomycetes</taxon>
        <taxon>Dothideomycetidae</taxon>
        <taxon>Dothideales</taxon>
        <taxon>Saccotheciaceae</taxon>
        <taxon>Aureobasidium</taxon>
    </lineage>
</organism>
<dbReference type="SUPFAM" id="SSF54637">
    <property type="entry name" value="Thioesterase/thiol ester dehydrase-isomerase"/>
    <property type="match status" value="1"/>
</dbReference>
<protein>
    <submittedName>
        <fullName evidence="3">Thioesterase family protein</fullName>
    </submittedName>
</protein>
<dbReference type="InterPro" id="IPR006683">
    <property type="entry name" value="Thioestr_dom"/>
</dbReference>
<reference evidence="3" key="1">
    <citation type="journal article" date="2021" name="J Fungi (Basel)">
        <title>Virulence traits and population genomics of the black yeast Aureobasidium melanogenum.</title>
        <authorList>
            <person name="Cernosa A."/>
            <person name="Sun X."/>
            <person name="Gostincar C."/>
            <person name="Fang C."/>
            <person name="Gunde-Cimerman N."/>
            <person name="Song Z."/>
        </authorList>
    </citation>
    <scope>NUCLEOTIDE SEQUENCE</scope>
    <source>
        <strain evidence="3">EXF-9298</strain>
    </source>
</reference>
<reference evidence="3" key="2">
    <citation type="submission" date="2021-08" db="EMBL/GenBank/DDBJ databases">
        <authorList>
            <person name="Gostincar C."/>
            <person name="Sun X."/>
            <person name="Song Z."/>
            <person name="Gunde-Cimerman N."/>
        </authorList>
    </citation>
    <scope>NUCLEOTIDE SEQUENCE</scope>
    <source>
        <strain evidence="3">EXF-9298</strain>
    </source>
</reference>
<feature type="region of interest" description="Disordered" evidence="1">
    <location>
        <begin position="58"/>
        <end position="83"/>
    </location>
</feature>